<feature type="region of interest" description="Disordered" evidence="7">
    <location>
        <begin position="1"/>
        <end position="35"/>
    </location>
</feature>
<evidence type="ECO:0000256" key="4">
    <source>
        <dbReference type="ARBA" id="ARBA00023163"/>
    </source>
</evidence>
<evidence type="ECO:0000256" key="1">
    <source>
        <dbReference type="ARBA" id="ARBA00004123"/>
    </source>
</evidence>
<dbReference type="PANTHER" id="PTHR15741:SF37">
    <property type="entry name" value="LD38259P"/>
    <property type="match status" value="1"/>
</dbReference>
<keyword evidence="6" id="KW-0175">Coiled coil</keyword>
<dbReference type="PANTHER" id="PTHR15741">
    <property type="entry name" value="BASIC HELIX-LOOP-HELIX ZIP TRANSCRIPTION FACTOR"/>
    <property type="match status" value="1"/>
</dbReference>
<feature type="compositionally biased region" description="Basic residues" evidence="7">
    <location>
        <begin position="22"/>
        <end position="35"/>
    </location>
</feature>
<keyword evidence="5" id="KW-0539">Nucleus</keyword>
<keyword evidence="4" id="KW-0804">Transcription</keyword>
<feature type="compositionally biased region" description="Low complexity" evidence="7">
    <location>
        <begin position="250"/>
        <end position="259"/>
    </location>
</feature>
<dbReference type="GO" id="GO:0000981">
    <property type="term" value="F:DNA-binding transcription factor activity, RNA polymerase II-specific"/>
    <property type="evidence" value="ECO:0007669"/>
    <property type="project" value="TreeGrafter"/>
</dbReference>
<sequence length="620" mass="68763">MPKGSTHPMRHSNKSSAPEVKVKRKCGRPRNPIPRHKRVSHINAEHRRRGKIMNGFQTLKNMVPKYESSGRDSKADILTKAVEHCKVLKRETRDQEKQLKELRAQKQALNADIESYQKNLPEGQFFDEQPMTAQQRLSNFISGKTKDDWKNFVTGYFMKPLHDTFDKMADCTTTASFVATTIDWARQNLSKASLRPMASDALRNLSVETSIIARPDLLPTEALQLCQKDTKPSNDAHMDVQLLTAADATSSSSPQVHQASSRKHNNHNHASHKHQSSSHKHQPSSHKHHSGDKSHSSHRQSKSRSGNKRASAGANKEASFSQEIPPAPTKRTKSSLATSHPQIALKEPARTITKTETLPSCSLSFDRKSLPLKTETAWSSSSEFVPAHPKALSSSEAFWKGVDSPNSFDSAMDQSPLGSSGPESSVFGDLNGYESSSLDQGYDTPSFRNTDSPNILDFLKNSRYDASSPLDEPTDSVLADLGSFDSSDLAETICASIDISQTNSSHGSAFSNAHSFHHPHQHQQQHHHQHQQQQHQQLHNHCGVTNPAQFASTGHSILMEGLTFDDLDGANGPSMMLDSVDTCGLPDFEFWNEHVDFDLPQGDFEIPDSFMAISNNTLLF</sequence>
<dbReference type="GO" id="GO:0046983">
    <property type="term" value="F:protein dimerization activity"/>
    <property type="evidence" value="ECO:0007669"/>
    <property type="project" value="InterPro"/>
</dbReference>
<keyword evidence="3" id="KW-0238">DNA-binding</keyword>
<dbReference type="Gene3D" id="4.10.280.10">
    <property type="entry name" value="Helix-loop-helix DNA-binding domain"/>
    <property type="match status" value="1"/>
</dbReference>
<dbReference type="InterPro" id="IPR052207">
    <property type="entry name" value="Max-like/E-box_TFs"/>
</dbReference>
<dbReference type="InterPro" id="IPR011598">
    <property type="entry name" value="bHLH_dom"/>
</dbReference>
<comment type="caution">
    <text evidence="9">The sequence shown here is derived from an EMBL/GenBank/DDBJ whole genome shotgun (WGS) entry which is preliminary data.</text>
</comment>
<comment type="subcellular location">
    <subcellularLocation>
        <location evidence="1">Nucleus</location>
    </subcellularLocation>
</comment>
<dbReference type="Pfam" id="PF00010">
    <property type="entry name" value="HLH"/>
    <property type="match status" value="1"/>
</dbReference>
<dbReference type="EMBL" id="JBAMIC010000004">
    <property type="protein sequence ID" value="KAK7107903.1"/>
    <property type="molecule type" value="Genomic_DNA"/>
</dbReference>
<feature type="region of interest" description="Disordered" evidence="7">
    <location>
        <begin position="409"/>
        <end position="450"/>
    </location>
</feature>
<evidence type="ECO:0000256" key="5">
    <source>
        <dbReference type="ARBA" id="ARBA00023242"/>
    </source>
</evidence>
<organism evidence="9 10">
    <name type="scientific">Littorina saxatilis</name>
    <dbReference type="NCBI Taxonomy" id="31220"/>
    <lineage>
        <taxon>Eukaryota</taxon>
        <taxon>Metazoa</taxon>
        <taxon>Spiralia</taxon>
        <taxon>Lophotrochozoa</taxon>
        <taxon>Mollusca</taxon>
        <taxon>Gastropoda</taxon>
        <taxon>Caenogastropoda</taxon>
        <taxon>Littorinimorpha</taxon>
        <taxon>Littorinoidea</taxon>
        <taxon>Littorinidae</taxon>
        <taxon>Littorina</taxon>
    </lineage>
</organism>
<evidence type="ECO:0000256" key="2">
    <source>
        <dbReference type="ARBA" id="ARBA00023015"/>
    </source>
</evidence>
<feature type="compositionally biased region" description="Polar residues" evidence="7">
    <location>
        <begin position="409"/>
        <end position="423"/>
    </location>
</feature>
<gene>
    <name evidence="9" type="ORF">V1264_015734</name>
</gene>
<dbReference type="Proteomes" id="UP001374579">
    <property type="component" value="Unassembled WGS sequence"/>
</dbReference>
<dbReference type="AlphaFoldDB" id="A0AAN9BKP4"/>
<dbReference type="GO" id="GO:0000978">
    <property type="term" value="F:RNA polymerase II cis-regulatory region sequence-specific DNA binding"/>
    <property type="evidence" value="ECO:0007669"/>
    <property type="project" value="TreeGrafter"/>
</dbReference>
<feature type="region of interest" description="Disordered" evidence="7">
    <location>
        <begin position="505"/>
        <end position="539"/>
    </location>
</feature>
<dbReference type="SMART" id="SM00353">
    <property type="entry name" value="HLH"/>
    <property type="match status" value="1"/>
</dbReference>
<dbReference type="PROSITE" id="PS50888">
    <property type="entry name" value="BHLH"/>
    <property type="match status" value="1"/>
</dbReference>
<proteinExistence type="predicted"/>
<evidence type="ECO:0000256" key="6">
    <source>
        <dbReference type="SAM" id="Coils"/>
    </source>
</evidence>
<feature type="compositionally biased region" description="Basic residues" evidence="7">
    <location>
        <begin position="515"/>
        <end position="530"/>
    </location>
</feature>
<name>A0AAN9BKP4_9CAEN</name>
<accession>A0AAN9BKP4</accession>
<protein>
    <recommendedName>
        <fullName evidence="8">BHLH domain-containing protein</fullName>
    </recommendedName>
</protein>
<evidence type="ECO:0000313" key="10">
    <source>
        <dbReference type="Proteomes" id="UP001374579"/>
    </source>
</evidence>
<feature type="domain" description="BHLH" evidence="8">
    <location>
        <begin position="36"/>
        <end position="88"/>
    </location>
</feature>
<feature type="region of interest" description="Disordered" evidence="7">
    <location>
        <begin position="247"/>
        <end position="352"/>
    </location>
</feature>
<evidence type="ECO:0000313" key="9">
    <source>
        <dbReference type="EMBL" id="KAK7107903.1"/>
    </source>
</evidence>
<dbReference type="InterPro" id="IPR036638">
    <property type="entry name" value="HLH_DNA-bd_sf"/>
</dbReference>
<feature type="compositionally biased region" description="Basic residues" evidence="7">
    <location>
        <begin position="260"/>
        <end position="307"/>
    </location>
</feature>
<evidence type="ECO:0000259" key="8">
    <source>
        <dbReference type="PROSITE" id="PS50888"/>
    </source>
</evidence>
<dbReference type="GO" id="GO:0005634">
    <property type="term" value="C:nucleus"/>
    <property type="evidence" value="ECO:0007669"/>
    <property type="project" value="UniProtKB-SubCell"/>
</dbReference>
<dbReference type="SUPFAM" id="SSF47459">
    <property type="entry name" value="HLH, helix-loop-helix DNA-binding domain"/>
    <property type="match status" value="1"/>
</dbReference>
<dbReference type="CDD" id="cd11405">
    <property type="entry name" value="bHLHzip_MLXIP_like"/>
    <property type="match status" value="1"/>
</dbReference>
<reference evidence="9 10" key="1">
    <citation type="submission" date="2024-02" db="EMBL/GenBank/DDBJ databases">
        <title>Chromosome-scale genome assembly of the rough periwinkle Littorina saxatilis.</title>
        <authorList>
            <person name="De Jode A."/>
            <person name="Faria R."/>
            <person name="Formenti G."/>
            <person name="Sims Y."/>
            <person name="Smith T.P."/>
            <person name="Tracey A."/>
            <person name="Wood J.M.D."/>
            <person name="Zagrodzka Z.B."/>
            <person name="Johannesson K."/>
            <person name="Butlin R.K."/>
            <person name="Leder E.H."/>
        </authorList>
    </citation>
    <scope>NUCLEOTIDE SEQUENCE [LARGE SCALE GENOMIC DNA]</scope>
    <source>
        <strain evidence="9">Snail1</strain>
        <tissue evidence="9">Muscle</tissue>
    </source>
</reference>
<keyword evidence="2" id="KW-0805">Transcription regulation</keyword>
<evidence type="ECO:0000256" key="7">
    <source>
        <dbReference type="SAM" id="MobiDB-lite"/>
    </source>
</evidence>
<evidence type="ECO:0000256" key="3">
    <source>
        <dbReference type="ARBA" id="ARBA00023125"/>
    </source>
</evidence>
<keyword evidence="10" id="KW-1185">Reference proteome</keyword>
<feature type="compositionally biased region" description="Polar residues" evidence="7">
    <location>
        <begin position="505"/>
        <end position="514"/>
    </location>
</feature>
<feature type="coiled-coil region" evidence="6">
    <location>
        <begin position="85"/>
        <end position="119"/>
    </location>
</feature>